<reference evidence="2 3" key="2">
    <citation type="submission" date="2020-08" db="EMBL/GenBank/DDBJ databases">
        <title>The Agave Microbiome: Exploring the role of microbial communities in plant adaptations to desert environments.</title>
        <authorList>
            <person name="Partida-Martinez L.P."/>
        </authorList>
    </citation>
    <scope>NUCLEOTIDE SEQUENCE [LARGE SCALE GENOMIC DNA]</scope>
    <source>
        <strain evidence="2 3">AT2.17</strain>
    </source>
</reference>
<gene>
    <name evidence="2" type="ORF">F4692_000341</name>
</gene>
<dbReference type="Proteomes" id="UP000549911">
    <property type="component" value="Unassembled WGS sequence"/>
</dbReference>
<feature type="domain" description="Fe/B12 periplasmic-binding" evidence="1">
    <location>
        <begin position="2"/>
        <end position="280"/>
    </location>
</feature>
<comment type="caution">
    <text evidence="2">The sequence shown here is derived from an EMBL/GenBank/DDBJ whole genome shotgun (WGS) entry which is preliminary data.</text>
</comment>
<name>A0A7Y9GZM5_9ACTN</name>
<sequence length="295" mass="30648">MRIVSLIPSATEILFAVGAGDDVVGVTFECDHPPAARERRVVSTSALPEGLSPRETDDFVAAAVSAGEDLYRLDAGALAELDADLVVTQDLCAVCAIDVGTVDEALGFLGCRAEVATIDPHTLDDVLASITEVGRLTGRQSGAAGLVTSLRTRLAAVEARVSGRPRPRVLVLEWTDPPFAPGHWIPEMVARAGGEPALGVAGTRSTRITWEDAVDSRPDVVVCAPCGFDLDGSAALAAEVRDRFPGVPVWAVDADGQFARPGPRLVDGVEALAAILHPDPDSGVVPGHDVVEVGA</sequence>
<dbReference type="Pfam" id="PF01497">
    <property type="entry name" value="Peripla_BP_2"/>
    <property type="match status" value="1"/>
</dbReference>
<dbReference type="CDD" id="cd01144">
    <property type="entry name" value="BtuF"/>
    <property type="match status" value="1"/>
</dbReference>
<dbReference type="EMBL" id="JACCBW010000001">
    <property type="protein sequence ID" value="NYE35237.1"/>
    <property type="molecule type" value="Genomic_DNA"/>
</dbReference>
<reference evidence="2 3" key="1">
    <citation type="submission" date="2020-07" db="EMBL/GenBank/DDBJ databases">
        <authorList>
            <person name="Partida-Martinez L."/>
            <person name="Huntemann M."/>
            <person name="Clum A."/>
            <person name="Wang J."/>
            <person name="Palaniappan K."/>
            <person name="Ritter S."/>
            <person name="Chen I.-M."/>
            <person name="Stamatis D."/>
            <person name="Reddy T."/>
            <person name="O'Malley R."/>
            <person name="Daum C."/>
            <person name="Shapiro N."/>
            <person name="Ivanova N."/>
            <person name="Kyrpides N."/>
            <person name="Woyke T."/>
        </authorList>
    </citation>
    <scope>NUCLEOTIDE SEQUENCE [LARGE SCALE GENOMIC DNA]</scope>
    <source>
        <strain evidence="2 3">AT2.17</strain>
    </source>
</reference>
<dbReference type="InterPro" id="IPR002491">
    <property type="entry name" value="ABC_transptr_periplasmic_BD"/>
</dbReference>
<dbReference type="AlphaFoldDB" id="A0A7Y9GZM5"/>
<proteinExistence type="predicted"/>
<protein>
    <submittedName>
        <fullName evidence="2">Iron complex transport system substrate-binding protein</fullName>
    </submittedName>
</protein>
<evidence type="ECO:0000313" key="2">
    <source>
        <dbReference type="EMBL" id="NYE35237.1"/>
    </source>
</evidence>
<dbReference type="PROSITE" id="PS50983">
    <property type="entry name" value="FE_B12_PBP"/>
    <property type="match status" value="1"/>
</dbReference>
<evidence type="ECO:0000313" key="3">
    <source>
        <dbReference type="Proteomes" id="UP000549911"/>
    </source>
</evidence>
<accession>A0A7Y9GZM5</accession>
<keyword evidence="3" id="KW-1185">Reference proteome</keyword>
<dbReference type="RefSeq" id="WP_179617921.1">
    <property type="nucleotide sequence ID" value="NZ_JACCBW010000001.1"/>
</dbReference>
<organism evidence="2 3">
    <name type="scientific">Nocardioides cavernae</name>
    <dbReference type="NCBI Taxonomy" id="1921566"/>
    <lineage>
        <taxon>Bacteria</taxon>
        <taxon>Bacillati</taxon>
        <taxon>Actinomycetota</taxon>
        <taxon>Actinomycetes</taxon>
        <taxon>Propionibacteriales</taxon>
        <taxon>Nocardioidaceae</taxon>
        <taxon>Nocardioides</taxon>
    </lineage>
</organism>
<dbReference type="InterPro" id="IPR051030">
    <property type="entry name" value="Vitamin_B12-ABC_binding"/>
</dbReference>
<dbReference type="PANTHER" id="PTHR42860">
    <property type="entry name" value="VITAMIN B12-BINDING PROTEIN"/>
    <property type="match status" value="1"/>
</dbReference>
<dbReference type="PANTHER" id="PTHR42860:SF1">
    <property type="entry name" value="VITAMIN B12-BINDING PROTEIN"/>
    <property type="match status" value="1"/>
</dbReference>
<evidence type="ECO:0000259" key="1">
    <source>
        <dbReference type="PROSITE" id="PS50983"/>
    </source>
</evidence>
<dbReference type="SUPFAM" id="SSF53807">
    <property type="entry name" value="Helical backbone' metal receptor"/>
    <property type="match status" value="1"/>
</dbReference>
<dbReference type="Gene3D" id="3.40.50.1980">
    <property type="entry name" value="Nitrogenase molybdenum iron protein domain"/>
    <property type="match status" value="2"/>
</dbReference>